<dbReference type="CDD" id="cd03768">
    <property type="entry name" value="SR_ResInv"/>
    <property type="match status" value="1"/>
</dbReference>
<dbReference type="PROSITE" id="PS00397">
    <property type="entry name" value="RECOMBINASES_1"/>
    <property type="match status" value="1"/>
</dbReference>
<dbReference type="InterPro" id="IPR006119">
    <property type="entry name" value="Resolv_N"/>
</dbReference>
<evidence type="ECO:0000313" key="7">
    <source>
        <dbReference type="EMBL" id="MDN4595203.1"/>
    </source>
</evidence>
<keyword evidence="2" id="KW-0229">DNA integration</keyword>
<sequence>MTVYGYARVSTNHQDITPQIEELKRYGCEVIYQEKVSGISADDRRELMRLIETAQTGDKIVFTKLDRFARSTVDALNIAKKLNDKGVAMVVLNFGGMQIDISTPTGKLMLTMFAGFAEFERELMLERQRVGIERAKKAGKYRGRIRKYTEEHPGMNHAIELYQKAEKTVKEICASAATLLPHQHVPV</sequence>
<evidence type="ECO:0000256" key="3">
    <source>
        <dbReference type="ARBA" id="ARBA00023125"/>
    </source>
</evidence>
<reference evidence="7" key="1">
    <citation type="submission" date="2022-08" db="EMBL/GenBank/DDBJ databases">
        <title>Polycladomyces zharkentsis sp. nov., a novel thermophilic CMC and starch-degrading bacterium isolated from a geothermal spring in Kazakhstan.</title>
        <authorList>
            <person name="Mashzhan A."/>
            <person name="Kistaubaeva A."/>
            <person name="Javier-Lopez R."/>
            <person name="Birkeland N.-K."/>
        </authorList>
    </citation>
    <scope>NUCLEOTIDE SEQUENCE</scope>
    <source>
        <strain evidence="7">KSR 13</strain>
    </source>
</reference>
<dbReference type="InterPro" id="IPR006118">
    <property type="entry name" value="Recombinase_CS"/>
</dbReference>
<keyword evidence="4" id="KW-0233">DNA recombination</keyword>
<evidence type="ECO:0000256" key="1">
    <source>
        <dbReference type="ARBA" id="ARBA00009913"/>
    </source>
</evidence>
<dbReference type="InterPro" id="IPR036162">
    <property type="entry name" value="Resolvase-like_N_sf"/>
</dbReference>
<comment type="caution">
    <text evidence="7">The sequence shown here is derived from an EMBL/GenBank/DDBJ whole genome shotgun (WGS) entry which is preliminary data.</text>
</comment>
<feature type="domain" description="Resolvase/invertase-type recombinase catalytic" evidence="6">
    <location>
        <begin position="2"/>
        <end position="139"/>
    </location>
</feature>
<dbReference type="Pfam" id="PF00239">
    <property type="entry name" value="Resolvase"/>
    <property type="match status" value="1"/>
</dbReference>
<feature type="active site" description="O-(5'-phospho-DNA)-serine intermediate" evidence="5">
    <location>
        <position position="10"/>
    </location>
</feature>
<keyword evidence="3" id="KW-0238">DNA-binding</keyword>
<name>A0ABT8IQX5_9BACL</name>
<dbReference type="EMBL" id="JANRHH010000052">
    <property type="protein sequence ID" value="MDN4595203.1"/>
    <property type="molecule type" value="Genomic_DNA"/>
</dbReference>
<dbReference type="SUPFAM" id="SSF53041">
    <property type="entry name" value="Resolvase-like"/>
    <property type="match status" value="1"/>
</dbReference>
<gene>
    <name evidence="7" type="ORF">NWF35_15150</name>
</gene>
<evidence type="ECO:0000256" key="5">
    <source>
        <dbReference type="PROSITE-ProRule" id="PRU10137"/>
    </source>
</evidence>
<organism evidence="7 8">
    <name type="scientific">Polycladomyces subterraneus</name>
    <dbReference type="NCBI Taxonomy" id="1016997"/>
    <lineage>
        <taxon>Bacteria</taxon>
        <taxon>Bacillati</taxon>
        <taxon>Bacillota</taxon>
        <taxon>Bacilli</taxon>
        <taxon>Bacillales</taxon>
        <taxon>Thermoactinomycetaceae</taxon>
        <taxon>Polycladomyces</taxon>
    </lineage>
</organism>
<keyword evidence="8" id="KW-1185">Reference proteome</keyword>
<proteinExistence type="inferred from homology"/>
<dbReference type="RefSeq" id="WP_301240226.1">
    <property type="nucleotide sequence ID" value="NZ_JANRHH010000052.1"/>
</dbReference>
<evidence type="ECO:0000313" key="8">
    <source>
        <dbReference type="Proteomes" id="UP001174196"/>
    </source>
</evidence>
<evidence type="ECO:0000256" key="2">
    <source>
        <dbReference type="ARBA" id="ARBA00022908"/>
    </source>
</evidence>
<comment type="similarity">
    <text evidence="1">Belongs to the site-specific recombinase resolvase family.</text>
</comment>
<dbReference type="InterPro" id="IPR050639">
    <property type="entry name" value="SSR_resolvase"/>
</dbReference>
<dbReference type="PANTHER" id="PTHR30461:SF26">
    <property type="entry name" value="RESOLVASE HOMOLOG YNEB"/>
    <property type="match status" value="1"/>
</dbReference>
<evidence type="ECO:0000256" key="4">
    <source>
        <dbReference type="ARBA" id="ARBA00023172"/>
    </source>
</evidence>
<dbReference type="Gene3D" id="3.40.50.1390">
    <property type="entry name" value="Resolvase, N-terminal catalytic domain"/>
    <property type="match status" value="1"/>
</dbReference>
<dbReference type="PANTHER" id="PTHR30461">
    <property type="entry name" value="DNA-INVERTASE FROM LAMBDOID PROPHAGE"/>
    <property type="match status" value="1"/>
</dbReference>
<dbReference type="Proteomes" id="UP001174196">
    <property type="component" value="Unassembled WGS sequence"/>
</dbReference>
<dbReference type="PROSITE" id="PS51736">
    <property type="entry name" value="RECOMBINASES_3"/>
    <property type="match status" value="1"/>
</dbReference>
<accession>A0ABT8IQX5</accession>
<evidence type="ECO:0000259" key="6">
    <source>
        <dbReference type="PROSITE" id="PS51736"/>
    </source>
</evidence>
<dbReference type="SMART" id="SM00857">
    <property type="entry name" value="Resolvase"/>
    <property type="match status" value="1"/>
</dbReference>
<protein>
    <submittedName>
        <fullName evidence="7">Recombinase family protein</fullName>
    </submittedName>
</protein>